<gene>
    <name evidence="2" type="ORF">CBM15_11915</name>
</gene>
<dbReference type="Proteomes" id="UP000196594">
    <property type="component" value="Unassembled WGS sequence"/>
</dbReference>
<keyword evidence="1" id="KW-1133">Transmembrane helix</keyword>
<comment type="caution">
    <text evidence="2">The sequence shown here is derived from an EMBL/GenBank/DDBJ whole genome shotgun (WGS) entry which is preliminary data.</text>
</comment>
<dbReference type="EMBL" id="NHNT01000008">
    <property type="protein sequence ID" value="OUZ38454.1"/>
    <property type="molecule type" value="Genomic_DNA"/>
</dbReference>
<feature type="transmembrane region" description="Helical" evidence="1">
    <location>
        <begin position="65"/>
        <end position="83"/>
    </location>
</feature>
<keyword evidence="3" id="KW-1185">Reference proteome</keyword>
<proteinExistence type="predicted"/>
<accession>A0ABX3ZFE6</accession>
<sequence length="135" mass="14738">MNHVKALVIKFVMIAAVLGIILAGIFDFAFSDTLVISLVLTLLAYVVGDLGIFQNAGARAEQDKRNIIATLSDVLLAAIVIYFMGQNFAENNESIVAAAIVSAVVIGLGEWFFHKYIDKQVFEAADAPRNTQRDY</sequence>
<feature type="transmembrane region" description="Helical" evidence="1">
    <location>
        <begin position="95"/>
        <end position="113"/>
    </location>
</feature>
<dbReference type="InterPro" id="IPR019649">
    <property type="entry name" value="DUF2512"/>
</dbReference>
<evidence type="ECO:0000313" key="2">
    <source>
        <dbReference type="EMBL" id="OUZ38454.1"/>
    </source>
</evidence>
<reference evidence="2 3" key="1">
    <citation type="journal article" date="2017" name="Int. J. Syst. Evol. Microbiol.">
        <title>Solibacillus kalamii sp. nov., isolated from a high-efficiency particulate arrestance filter system used in the International Space Station.</title>
        <authorList>
            <person name="Checinska Sielaff A."/>
            <person name="Kumar R.M."/>
            <person name="Pal D."/>
            <person name="Mayilraj S."/>
            <person name="Venkateswaran K."/>
        </authorList>
    </citation>
    <scope>NUCLEOTIDE SEQUENCE [LARGE SCALE GENOMIC DNA]</scope>
    <source>
        <strain evidence="2 3">ISSFR-015</strain>
    </source>
</reference>
<feature type="transmembrane region" description="Helical" evidence="1">
    <location>
        <begin position="34"/>
        <end position="53"/>
    </location>
</feature>
<evidence type="ECO:0000256" key="1">
    <source>
        <dbReference type="SAM" id="Phobius"/>
    </source>
</evidence>
<dbReference type="RefSeq" id="WP_087617691.1">
    <property type="nucleotide sequence ID" value="NZ_JAFBEY010000006.1"/>
</dbReference>
<keyword evidence="1" id="KW-0812">Transmembrane</keyword>
<keyword evidence="1" id="KW-0472">Membrane</keyword>
<evidence type="ECO:0000313" key="3">
    <source>
        <dbReference type="Proteomes" id="UP000196594"/>
    </source>
</evidence>
<organism evidence="2 3">
    <name type="scientific">Solibacillus kalamii</name>
    <dbReference type="NCBI Taxonomy" id="1748298"/>
    <lineage>
        <taxon>Bacteria</taxon>
        <taxon>Bacillati</taxon>
        <taxon>Bacillota</taxon>
        <taxon>Bacilli</taxon>
        <taxon>Bacillales</taxon>
        <taxon>Caryophanaceae</taxon>
        <taxon>Solibacillus</taxon>
    </lineage>
</organism>
<name>A0ABX3ZFE6_9BACL</name>
<protein>
    <recommendedName>
        <fullName evidence="4">DUF2512 family protein</fullName>
    </recommendedName>
</protein>
<evidence type="ECO:0008006" key="4">
    <source>
        <dbReference type="Google" id="ProtNLM"/>
    </source>
</evidence>
<feature type="transmembrane region" description="Helical" evidence="1">
    <location>
        <begin position="7"/>
        <end position="28"/>
    </location>
</feature>
<dbReference type="Pfam" id="PF10710">
    <property type="entry name" value="DUF2512"/>
    <property type="match status" value="1"/>
</dbReference>